<evidence type="ECO:0000313" key="3">
    <source>
        <dbReference type="Proteomes" id="UP001238540"/>
    </source>
</evidence>
<feature type="signal peptide" evidence="1">
    <location>
        <begin position="1"/>
        <end position="19"/>
    </location>
</feature>
<dbReference type="InterPro" id="IPR009155">
    <property type="entry name" value="Cyt_b562"/>
</dbReference>
<proteinExistence type="predicted"/>
<organism evidence="2 3">
    <name type="scientific">Vibrio ostreicida</name>
    <dbReference type="NCBI Taxonomy" id="526588"/>
    <lineage>
        <taxon>Bacteria</taxon>
        <taxon>Pseudomonadati</taxon>
        <taxon>Pseudomonadota</taxon>
        <taxon>Gammaproteobacteria</taxon>
        <taxon>Vibrionales</taxon>
        <taxon>Vibrionaceae</taxon>
        <taxon>Vibrio</taxon>
    </lineage>
</organism>
<evidence type="ECO:0000256" key="1">
    <source>
        <dbReference type="SAM" id="SignalP"/>
    </source>
</evidence>
<accession>A0ABT8C0U4</accession>
<name>A0ABT8C0U4_9VIBR</name>
<keyword evidence="3" id="KW-1185">Reference proteome</keyword>
<comment type="caution">
    <text evidence="2">The sequence shown here is derived from an EMBL/GenBank/DDBJ whole genome shotgun (WGS) entry which is preliminary data.</text>
</comment>
<sequence>MIKTLLPAVALMLSVQTFAASFDLKSTMKQMKMEFNQAAQATEISDMQEAVTHLSDLIEQAKRGDYPPEKWETYLEGFNKLSLALDTVEKQLDAGDLTAAKASLRQVDELRIEYHDKRNPSIWSKLFG</sequence>
<dbReference type="Pfam" id="PF07361">
    <property type="entry name" value="Cytochrom_B562"/>
    <property type="match status" value="1"/>
</dbReference>
<dbReference type="EMBL" id="JAUFQC010000027">
    <property type="protein sequence ID" value="MDN3611870.1"/>
    <property type="molecule type" value="Genomic_DNA"/>
</dbReference>
<reference evidence="3" key="1">
    <citation type="journal article" date="2019" name="Int. J. Syst. Evol. Microbiol.">
        <title>The Global Catalogue of Microorganisms (GCM) 10K type strain sequencing project: providing services to taxonomists for standard genome sequencing and annotation.</title>
        <authorList>
            <consortium name="The Broad Institute Genomics Platform"/>
            <consortium name="The Broad Institute Genome Sequencing Center for Infectious Disease"/>
            <person name="Wu L."/>
            <person name="Ma J."/>
        </authorList>
    </citation>
    <scope>NUCLEOTIDE SEQUENCE [LARGE SCALE GENOMIC DNA]</scope>
    <source>
        <strain evidence="3">CECT 7398</strain>
    </source>
</reference>
<keyword evidence="1" id="KW-0732">Signal</keyword>
<dbReference type="Proteomes" id="UP001238540">
    <property type="component" value="Unassembled WGS sequence"/>
</dbReference>
<protein>
    <submittedName>
        <fullName evidence="2">Cytochrome b562</fullName>
    </submittedName>
</protein>
<dbReference type="RefSeq" id="WP_217702180.1">
    <property type="nucleotide sequence ID" value="NZ_JABEYA020000008.1"/>
</dbReference>
<feature type="chain" id="PRO_5047256803" evidence="1">
    <location>
        <begin position="20"/>
        <end position="128"/>
    </location>
</feature>
<gene>
    <name evidence="2" type="ORF">QWZ16_19940</name>
</gene>
<evidence type="ECO:0000313" key="2">
    <source>
        <dbReference type="EMBL" id="MDN3611870.1"/>
    </source>
</evidence>